<dbReference type="Proteomes" id="UP000225271">
    <property type="component" value="Segment"/>
</dbReference>
<dbReference type="PROSITE" id="PS51352">
    <property type="entry name" value="THIOREDOXIN_2"/>
    <property type="match status" value="1"/>
</dbReference>
<dbReference type="EMBL" id="KX349306">
    <property type="protein sequence ID" value="AOO15039.1"/>
    <property type="molecule type" value="Genomic_DNA"/>
</dbReference>
<dbReference type="Pfam" id="PF08534">
    <property type="entry name" value="Redoxin"/>
    <property type="match status" value="1"/>
</dbReference>
<dbReference type="EMBL" id="KX349301">
    <property type="protein sequence ID" value="AOO13954.1"/>
    <property type="molecule type" value="Genomic_DNA"/>
</dbReference>
<dbReference type="EMBL" id="KX349302">
    <property type="protein sequence ID" value="AOO14170.1"/>
    <property type="molecule type" value="Genomic_DNA"/>
</dbReference>
<dbReference type="Proteomes" id="UP000223576">
    <property type="component" value="Segment"/>
</dbReference>
<evidence type="ECO:0000256" key="1">
    <source>
        <dbReference type="ARBA" id="ARBA00022559"/>
    </source>
</evidence>
<dbReference type="PANTHER" id="PTHR10430:SF16">
    <property type="entry name" value="PEROXIREDOXIN-5, MITOCHONDRIAL"/>
    <property type="match status" value="1"/>
</dbReference>
<dbReference type="InterPro" id="IPR013740">
    <property type="entry name" value="Redoxin"/>
</dbReference>
<evidence type="ECO:0000259" key="3">
    <source>
        <dbReference type="PROSITE" id="PS51352"/>
    </source>
</evidence>
<dbReference type="Proteomes" id="UP000226173">
    <property type="component" value="Segment"/>
</dbReference>
<gene>
    <name evidence="4" type="ORF">LIS021110_193</name>
    <name evidence="5" type="ORF">LIS110610_193</name>
    <name evidence="6" type="ORF">Np111211_193</name>
    <name evidence="7" type="ORF">Np450711_193</name>
    <name evidence="8" type="ORF">RW030110_193</name>
    <name evidence="9" type="ORF">Sn110110_198</name>
    <name evidence="10" type="ORF">Sn180910_193</name>
    <name evidence="11" type="ORF">Sn230910_193</name>
    <name evidence="12" type="ORF">W1230910_194</name>
</gene>
<organism evidence="11 13">
    <name type="scientific">Cyanophage S-RIM14</name>
    <dbReference type="NCBI Taxonomy" id="1278423"/>
    <lineage>
        <taxon>Viruses</taxon>
        <taxon>Duplodnaviria</taxon>
        <taxon>Heunggongvirae</taxon>
        <taxon>Uroviricota</taxon>
        <taxon>Caudoviricetes</taxon>
        <taxon>Pantevenvirales</taxon>
        <taxon>Kyanoviridae</taxon>
        <taxon>Ahtivirus</taxon>
        <taxon>Ahtivirus sagseatwo</taxon>
    </lineage>
</organism>
<keyword evidence="1" id="KW-0575">Peroxidase</keyword>
<protein>
    <recommendedName>
        <fullName evidence="3">Thioredoxin domain-containing protein</fullName>
    </recommendedName>
</protein>
<reference evidence="13 14" key="1">
    <citation type="journal article" date="2016" name="Environ. Microbiol.">
        <title>Genomic diversification of marine cyanophages into stable ecotypes.</title>
        <authorList>
            <person name="Marston M.F."/>
            <person name="Martiny J.B."/>
        </authorList>
    </citation>
    <scope>NUCLEOTIDE SEQUENCE [LARGE SCALE GENOMIC DNA]</scope>
    <source>
        <strain evidence="4">LIS_02_1110</strain>
        <strain evidence="5">LIS_22_0610</strain>
        <strain evidence="6">Np_11_1211</strain>
        <strain evidence="7">Np_45_0711</strain>
        <strain evidence="8">RW_03_0110</strain>
        <strain evidence="9">Sn_11_0110</strain>
        <strain evidence="10">Sn_18_0910</strain>
        <strain evidence="11">Sn_23_0910</strain>
        <strain evidence="12">W1_23_0910</strain>
    </source>
</reference>
<dbReference type="Proteomes" id="UP000224953">
    <property type="component" value="Genome"/>
</dbReference>
<dbReference type="SUPFAM" id="SSF52833">
    <property type="entry name" value="Thioredoxin-like"/>
    <property type="match status" value="1"/>
</dbReference>
<dbReference type="GO" id="GO:0008379">
    <property type="term" value="F:thioredoxin peroxidase activity"/>
    <property type="evidence" value="ECO:0007669"/>
    <property type="project" value="InterPro"/>
</dbReference>
<dbReference type="SMR" id="A0A1D7SMT0"/>
<dbReference type="GO" id="GO:0034599">
    <property type="term" value="P:cellular response to oxidative stress"/>
    <property type="evidence" value="ECO:0007669"/>
    <property type="project" value="InterPro"/>
</dbReference>
<evidence type="ECO:0000313" key="8">
    <source>
        <dbReference type="EMBL" id="AOO14170.1"/>
    </source>
</evidence>
<evidence type="ECO:0000313" key="14">
    <source>
        <dbReference type="Proteomes" id="UP000223576"/>
    </source>
</evidence>
<evidence type="ECO:0000313" key="4">
    <source>
        <dbReference type="EMBL" id="AOO13306.1"/>
    </source>
</evidence>
<dbReference type="EMBL" id="KX349303">
    <property type="protein sequence ID" value="AOO14391.1"/>
    <property type="molecule type" value="Genomic_DNA"/>
</dbReference>
<evidence type="ECO:0000313" key="11">
    <source>
        <dbReference type="EMBL" id="AOO14822.1"/>
    </source>
</evidence>
<dbReference type="Proteomes" id="UP000225808">
    <property type="component" value="Segment"/>
</dbReference>
<feature type="domain" description="Thioredoxin" evidence="3">
    <location>
        <begin position="1"/>
        <end position="167"/>
    </location>
</feature>
<dbReference type="Proteomes" id="UP000223711">
    <property type="component" value="Segment"/>
</dbReference>
<evidence type="ECO:0000313" key="13">
    <source>
        <dbReference type="Proteomes" id="UP000223288"/>
    </source>
</evidence>
<dbReference type="EMBL" id="KX349300">
    <property type="protein sequence ID" value="AOO13738.1"/>
    <property type="molecule type" value="Genomic_DNA"/>
</dbReference>
<name>A0A1D7SMT0_9CAUD</name>
<proteinExistence type="predicted"/>
<dbReference type="EMBL" id="KX349304">
    <property type="protein sequence ID" value="AOO14606.1"/>
    <property type="molecule type" value="Genomic_DNA"/>
</dbReference>
<dbReference type="Proteomes" id="UP000224257">
    <property type="component" value="Segment"/>
</dbReference>
<dbReference type="CDD" id="cd03013">
    <property type="entry name" value="PRX5_like"/>
    <property type="match status" value="1"/>
</dbReference>
<evidence type="ECO:0000313" key="9">
    <source>
        <dbReference type="EMBL" id="AOO14391.1"/>
    </source>
</evidence>
<dbReference type="InterPro" id="IPR037944">
    <property type="entry name" value="PRX5-like"/>
</dbReference>
<evidence type="ECO:0000313" key="12">
    <source>
        <dbReference type="EMBL" id="AOO15039.1"/>
    </source>
</evidence>
<dbReference type="Gene3D" id="3.40.30.10">
    <property type="entry name" value="Glutaredoxin"/>
    <property type="match status" value="1"/>
</dbReference>
<evidence type="ECO:0000313" key="5">
    <source>
        <dbReference type="EMBL" id="AOO13522.1"/>
    </source>
</evidence>
<evidence type="ECO:0000313" key="10">
    <source>
        <dbReference type="EMBL" id="AOO14606.1"/>
    </source>
</evidence>
<dbReference type="EMBL" id="KX349305">
    <property type="protein sequence ID" value="AOO14822.1"/>
    <property type="molecule type" value="Genomic_DNA"/>
</dbReference>
<dbReference type="EMBL" id="KX349298">
    <property type="protein sequence ID" value="AOO13306.1"/>
    <property type="molecule type" value="Genomic_DNA"/>
</dbReference>
<dbReference type="Proteomes" id="UP000223981">
    <property type="component" value="Segment"/>
</dbReference>
<evidence type="ECO:0000313" key="7">
    <source>
        <dbReference type="EMBL" id="AOO13954.1"/>
    </source>
</evidence>
<sequence length="168" mass="19035">MSNPFPIVSLTNYIDGEFVKRTTQELFAGKKIVLVGLPGAFTPTCSEKQLPQYEEQIQDFLALGVDEVWLTSVNDDFTMKAWFEERGIRYVKFLADGNAHLAAMLNQLVLKNDKGFGLRSWRYAMVVDDMKIAFQTEESGKRDNAEEDPYEKTTPAVVLQFLKQIGGI</sequence>
<dbReference type="InterPro" id="IPR013766">
    <property type="entry name" value="Thioredoxin_domain"/>
</dbReference>
<keyword evidence="2" id="KW-0560">Oxidoreductase</keyword>
<dbReference type="Proteomes" id="UP000223288">
    <property type="component" value="Segment"/>
</dbReference>
<evidence type="ECO:0000313" key="6">
    <source>
        <dbReference type="EMBL" id="AOO13738.1"/>
    </source>
</evidence>
<accession>A0A1D7SMT0</accession>
<dbReference type="GO" id="GO:0042744">
    <property type="term" value="P:hydrogen peroxide catabolic process"/>
    <property type="evidence" value="ECO:0007669"/>
    <property type="project" value="TreeGrafter"/>
</dbReference>
<dbReference type="InterPro" id="IPR036249">
    <property type="entry name" value="Thioredoxin-like_sf"/>
</dbReference>
<evidence type="ECO:0000256" key="2">
    <source>
        <dbReference type="ARBA" id="ARBA00023002"/>
    </source>
</evidence>
<dbReference type="PANTHER" id="PTHR10430">
    <property type="entry name" value="PEROXIREDOXIN"/>
    <property type="match status" value="1"/>
</dbReference>
<dbReference type="EMBL" id="KX349299">
    <property type="protein sequence ID" value="AOO13522.1"/>
    <property type="molecule type" value="Genomic_DNA"/>
</dbReference>